<feature type="domain" description="HTH gntR-type" evidence="4">
    <location>
        <begin position="5"/>
        <end position="72"/>
    </location>
</feature>
<dbReference type="Pfam" id="PF00392">
    <property type="entry name" value="GntR"/>
    <property type="match status" value="1"/>
</dbReference>
<dbReference type="InterPro" id="IPR036390">
    <property type="entry name" value="WH_DNA-bd_sf"/>
</dbReference>
<dbReference type="GO" id="GO:0003677">
    <property type="term" value="F:DNA binding"/>
    <property type="evidence" value="ECO:0007669"/>
    <property type="project" value="UniProtKB-KW"/>
</dbReference>
<keyword evidence="2" id="KW-0238">DNA-binding</keyword>
<dbReference type="PANTHER" id="PTHR43537:SF50">
    <property type="entry name" value="TRANSCRIPTIONAL REGULATORY PROTEIN"/>
    <property type="match status" value="1"/>
</dbReference>
<dbReference type="SUPFAM" id="SSF48008">
    <property type="entry name" value="GntR ligand-binding domain-like"/>
    <property type="match status" value="1"/>
</dbReference>
<dbReference type="Gene3D" id="1.10.10.10">
    <property type="entry name" value="Winged helix-like DNA-binding domain superfamily/Winged helix DNA-binding domain"/>
    <property type="match status" value="1"/>
</dbReference>
<dbReference type="InterPro" id="IPR000524">
    <property type="entry name" value="Tscrpt_reg_HTH_GntR"/>
</dbReference>
<dbReference type="PRINTS" id="PR00035">
    <property type="entry name" value="HTHGNTR"/>
</dbReference>
<dbReference type="SUPFAM" id="SSF46785">
    <property type="entry name" value="Winged helix' DNA-binding domain"/>
    <property type="match status" value="1"/>
</dbReference>
<proteinExistence type="predicted"/>
<organism evidence="5 6">
    <name type="scientific">Stappia sediminis</name>
    <dbReference type="NCBI Taxonomy" id="2692190"/>
    <lineage>
        <taxon>Bacteria</taxon>
        <taxon>Pseudomonadati</taxon>
        <taxon>Pseudomonadota</taxon>
        <taxon>Alphaproteobacteria</taxon>
        <taxon>Hyphomicrobiales</taxon>
        <taxon>Stappiaceae</taxon>
        <taxon>Stappia</taxon>
    </lineage>
</organism>
<comment type="caution">
    <text evidence="5">The sequence shown here is derived from an EMBL/GenBank/DDBJ whole genome shotgun (WGS) entry which is preliminary data.</text>
</comment>
<dbReference type="Gene3D" id="1.20.120.530">
    <property type="entry name" value="GntR ligand-binding domain-like"/>
    <property type="match status" value="1"/>
</dbReference>
<dbReference type="GO" id="GO:0003700">
    <property type="term" value="F:DNA-binding transcription factor activity"/>
    <property type="evidence" value="ECO:0007669"/>
    <property type="project" value="InterPro"/>
</dbReference>
<accession>A0A7X3S6W9</accession>
<dbReference type="InterPro" id="IPR036388">
    <property type="entry name" value="WH-like_DNA-bd_sf"/>
</dbReference>
<gene>
    <name evidence="5" type="ORF">GR183_04970</name>
</gene>
<dbReference type="PANTHER" id="PTHR43537">
    <property type="entry name" value="TRANSCRIPTIONAL REGULATOR, GNTR FAMILY"/>
    <property type="match status" value="1"/>
</dbReference>
<evidence type="ECO:0000313" key="6">
    <source>
        <dbReference type="Proteomes" id="UP000433101"/>
    </source>
</evidence>
<dbReference type="InterPro" id="IPR011711">
    <property type="entry name" value="GntR_C"/>
</dbReference>
<dbReference type="PROSITE" id="PS50949">
    <property type="entry name" value="HTH_GNTR"/>
    <property type="match status" value="1"/>
</dbReference>
<dbReference type="CDD" id="cd07377">
    <property type="entry name" value="WHTH_GntR"/>
    <property type="match status" value="1"/>
</dbReference>
<name>A0A7X3S6W9_9HYPH</name>
<reference evidence="5 6" key="1">
    <citation type="submission" date="2019-12" db="EMBL/GenBank/DDBJ databases">
        <authorList>
            <person name="Li M."/>
        </authorList>
    </citation>
    <scope>NUCLEOTIDE SEQUENCE [LARGE SCALE GENOMIC DNA]</scope>
    <source>
        <strain evidence="5 6">GBMRC 2046</strain>
    </source>
</reference>
<dbReference type="RefSeq" id="WP_160774491.1">
    <property type="nucleotide sequence ID" value="NZ_WUMV01000002.1"/>
</dbReference>
<evidence type="ECO:0000256" key="2">
    <source>
        <dbReference type="ARBA" id="ARBA00023125"/>
    </source>
</evidence>
<dbReference type="Pfam" id="PF07729">
    <property type="entry name" value="FCD"/>
    <property type="match status" value="1"/>
</dbReference>
<keyword evidence="3" id="KW-0804">Transcription</keyword>
<protein>
    <submittedName>
        <fullName evidence="5">FCD domain-containing protein</fullName>
    </submittedName>
</protein>
<dbReference type="SMART" id="SM00345">
    <property type="entry name" value="HTH_GNTR"/>
    <property type="match status" value="1"/>
</dbReference>
<evidence type="ECO:0000259" key="4">
    <source>
        <dbReference type="PROSITE" id="PS50949"/>
    </source>
</evidence>
<dbReference type="InterPro" id="IPR008920">
    <property type="entry name" value="TF_FadR/GntR_C"/>
</dbReference>
<keyword evidence="1" id="KW-0805">Transcription regulation</keyword>
<dbReference type="SMART" id="SM00895">
    <property type="entry name" value="FCD"/>
    <property type="match status" value="1"/>
</dbReference>
<evidence type="ECO:0000256" key="3">
    <source>
        <dbReference type="ARBA" id="ARBA00023163"/>
    </source>
</evidence>
<dbReference type="AlphaFoldDB" id="A0A7X3S6W9"/>
<evidence type="ECO:0000256" key="1">
    <source>
        <dbReference type="ARBA" id="ARBA00023015"/>
    </source>
</evidence>
<keyword evidence="6" id="KW-1185">Reference proteome</keyword>
<dbReference type="Proteomes" id="UP000433101">
    <property type="component" value="Unassembled WGS sequence"/>
</dbReference>
<evidence type="ECO:0000313" key="5">
    <source>
        <dbReference type="EMBL" id="MXN64246.1"/>
    </source>
</evidence>
<dbReference type="EMBL" id="WUMV01000002">
    <property type="protein sequence ID" value="MXN64246.1"/>
    <property type="molecule type" value="Genomic_DNA"/>
</dbReference>
<sequence length="217" mass="24240">MEQSQPLAERIANQLRRHILLGSLAPGVSIKERDNAEELGVSRTPMREAIRILAKEGLVVLRPARSPIVAAPSLKEVSDDLEVMSALEVLSGRLACKNATPEDLAEIERLYQKMLDTARNGDSVDLFEVDMDFHRAIAAASHNKSLAETHSAYVARLWRTRYLSASIKSDRDRSLRQHGEIVRGLKARDARFVAKEIGSHIRHVVTNVADLFDEREA</sequence>